<feature type="active site" description="Charge relay system" evidence="5">
    <location>
        <position position="132"/>
    </location>
</feature>
<dbReference type="Proteomes" id="UP000250043">
    <property type="component" value="Unassembled WGS sequence"/>
</dbReference>
<comment type="similarity">
    <text evidence="2">Belongs to the amidase family.</text>
</comment>
<dbReference type="EMBL" id="KV722332">
    <property type="protein sequence ID" value="OCH96192.1"/>
    <property type="molecule type" value="Genomic_DNA"/>
</dbReference>
<feature type="binding site" evidence="6">
    <location>
        <position position="207"/>
    </location>
    <ligand>
        <name>substrate</name>
    </ligand>
</feature>
<evidence type="ECO:0000313" key="8">
    <source>
        <dbReference type="EMBL" id="OCH96192.1"/>
    </source>
</evidence>
<dbReference type="InterPro" id="IPR020556">
    <property type="entry name" value="Amidase_CS"/>
</dbReference>
<organism evidence="8 9">
    <name type="scientific">Obba rivulosa</name>
    <dbReference type="NCBI Taxonomy" id="1052685"/>
    <lineage>
        <taxon>Eukaryota</taxon>
        <taxon>Fungi</taxon>
        <taxon>Dikarya</taxon>
        <taxon>Basidiomycota</taxon>
        <taxon>Agaricomycotina</taxon>
        <taxon>Agaricomycetes</taxon>
        <taxon>Polyporales</taxon>
        <taxon>Gelatoporiaceae</taxon>
        <taxon>Obba</taxon>
    </lineage>
</organism>
<protein>
    <recommendedName>
        <fullName evidence="3">amidase</fullName>
        <ecNumber evidence="3">3.5.1.4</ecNumber>
    </recommendedName>
</protein>
<feature type="domain" description="Amidase" evidence="7">
    <location>
        <begin position="76"/>
        <end position="543"/>
    </location>
</feature>
<dbReference type="PANTHER" id="PTHR46072:SF2">
    <property type="entry name" value="AMIDASE (EUROFUNG)"/>
    <property type="match status" value="1"/>
</dbReference>
<comment type="catalytic activity">
    <reaction evidence="1">
        <text>a monocarboxylic acid amide + H2O = a monocarboxylate + NH4(+)</text>
        <dbReference type="Rhea" id="RHEA:12020"/>
        <dbReference type="ChEBI" id="CHEBI:15377"/>
        <dbReference type="ChEBI" id="CHEBI:28938"/>
        <dbReference type="ChEBI" id="CHEBI:35757"/>
        <dbReference type="ChEBI" id="CHEBI:83628"/>
        <dbReference type="EC" id="3.5.1.4"/>
    </reaction>
</comment>
<accession>A0A8E2DV56</accession>
<evidence type="ECO:0000256" key="2">
    <source>
        <dbReference type="ARBA" id="ARBA00009199"/>
    </source>
</evidence>
<feature type="binding site" evidence="6">
    <location>
        <begin position="228"/>
        <end position="231"/>
    </location>
    <ligand>
        <name>substrate</name>
    </ligand>
</feature>
<feature type="active site" description="Charge relay system" evidence="5">
    <location>
        <position position="207"/>
    </location>
</feature>
<dbReference type="GO" id="GO:0004040">
    <property type="term" value="F:amidase activity"/>
    <property type="evidence" value="ECO:0007669"/>
    <property type="project" value="UniProtKB-EC"/>
</dbReference>
<evidence type="ECO:0000313" key="9">
    <source>
        <dbReference type="Proteomes" id="UP000250043"/>
    </source>
</evidence>
<gene>
    <name evidence="8" type="ORF">OBBRIDRAFT_744255</name>
</gene>
<name>A0A8E2DV56_9APHY</name>
<reference evidence="8 9" key="1">
    <citation type="submission" date="2016-07" db="EMBL/GenBank/DDBJ databases">
        <title>Draft genome of the white-rot fungus Obba rivulosa 3A-2.</title>
        <authorList>
            <consortium name="DOE Joint Genome Institute"/>
            <person name="Miettinen O."/>
            <person name="Riley R."/>
            <person name="Acob R."/>
            <person name="Barry K."/>
            <person name="Cullen D."/>
            <person name="De Vries R."/>
            <person name="Hainaut M."/>
            <person name="Hatakka A."/>
            <person name="Henrissat B."/>
            <person name="Hilden K."/>
            <person name="Kuo R."/>
            <person name="Labutti K."/>
            <person name="Lipzen A."/>
            <person name="Makela M.R."/>
            <person name="Sandor L."/>
            <person name="Spatafora J.W."/>
            <person name="Grigoriev I.V."/>
            <person name="Hibbett D.S."/>
        </authorList>
    </citation>
    <scope>NUCLEOTIDE SEQUENCE [LARGE SCALE GENOMIC DNA]</scope>
    <source>
        <strain evidence="8 9">3A-2</strain>
    </source>
</reference>
<keyword evidence="4" id="KW-0378">Hydrolase</keyword>
<keyword evidence="9" id="KW-1185">Reference proteome</keyword>
<proteinExistence type="inferred from homology"/>
<sequence>MSTPSWQEQVADKRRRLQEAIPKEWLITPPPDDKLYRMDIPETCGILTSRELEITNTADVAVLLQKLATSEWSSVEVTTAFCKRAIIAHQLVNCLAEVFFDRALRRAAELDEYLVQHGTVIGPLHGLPISLKDQFPIKGLETTMGYAAWIGKFATEDAALVQLLDECGAILYVRTNVPQTLMWAETYNNVFGRTMHPHNINYTSGGSSGGESALIALHGSLLGAGSDIGGSIRIPSHFCGVFGFKPSCYRLPSYGIVNSLDGQETIPTSIGPMSASLSGIKVFMQAILSRQPWRKDPNTIRAPWDQDAYALKEHGNGQKLCFGILWNDGIMIPQPPIRRALEEVKRALEQAGHTCIDWIPLKHGELVANARSIWLSDGGADYKEALVSGEHLINSMNPDADPLDVPVFRRPRDPLSSFQVWKLSKERRKLRKAYLDQWESTKAVTGTGRPIDALICPAAPYPAVRHGQTRSSFYTIPWNTLNYPSLVIPVTKVVPSLDTKPERHEFLSVDDEAVYNMYDSERCSGLPVGLQLIGQAYQEEVVLAIGEIVTEALRAKST</sequence>
<feature type="binding site" evidence="6">
    <location>
        <position position="181"/>
    </location>
    <ligand>
        <name>substrate</name>
    </ligand>
</feature>
<dbReference type="PIRSF" id="PIRSF001221">
    <property type="entry name" value="Amidase_fungi"/>
    <property type="match status" value="1"/>
</dbReference>
<dbReference type="Gene3D" id="3.90.1300.10">
    <property type="entry name" value="Amidase signature (AS) domain"/>
    <property type="match status" value="1"/>
</dbReference>
<evidence type="ECO:0000256" key="4">
    <source>
        <dbReference type="ARBA" id="ARBA00022801"/>
    </source>
</evidence>
<evidence type="ECO:0000256" key="6">
    <source>
        <dbReference type="PIRSR" id="PIRSR001221-2"/>
    </source>
</evidence>
<evidence type="ECO:0000259" key="7">
    <source>
        <dbReference type="Pfam" id="PF01425"/>
    </source>
</evidence>
<feature type="active site" description="Acyl-ester intermediate" evidence="5">
    <location>
        <position position="231"/>
    </location>
</feature>
<dbReference type="PANTHER" id="PTHR46072">
    <property type="entry name" value="AMIDASE-RELATED-RELATED"/>
    <property type="match status" value="1"/>
</dbReference>
<evidence type="ECO:0000256" key="3">
    <source>
        <dbReference type="ARBA" id="ARBA00012922"/>
    </source>
</evidence>
<dbReference type="SUPFAM" id="SSF75304">
    <property type="entry name" value="Amidase signature (AS) enzymes"/>
    <property type="match status" value="1"/>
</dbReference>
<dbReference type="PROSITE" id="PS00571">
    <property type="entry name" value="AMIDASES"/>
    <property type="match status" value="1"/>
</dbReference>
<dbReference type="InterPro" id="IPR023631">
    <property type="entry name" value="Amidase_dom"/>
</dbReference>
<dbReference type="Pfam" id="PF01425">
    <property type="entry name" value="Amidase"/>
    <property type="match status" value="1"/>
</dbReference>
<dbReference type="OrthoDB" id="6428749at2759"/>
<evidence type="ECO:0000256" key="5">
    <source>
        <dbReference type="PIRSR" id="PIRSR001221-1"/>
    </source>
</evidence>
<dbReference type="EC" id="3.5.1.4" evidence="3"/>
<evidence type="ECO:0000256" key="1">
    <source>
        <dbReference type="ARBA" id="ARBA00001311"/>
    </source>
</evidence>
<dbReference type="InterPro" id="IPR036928">
    <property type="entry name" value="AS_sf"/>
</dbReference>
<dbReference type="AlphaFoldDB" id="A0A8E2DV56"/>